<evidence type="ECO:0000256" key="1">
    <source>
        <dbReference type="ARBA" id="ARBA00006484"/>
    </source>
</evidence>
<dbReference type="Gene3D" id="3.40.50.720">
    <property type="entry name" value="NAD(P)-binding Rossmann-like Domain"/>
    <property type="match status" value="1"/>
</dbReference>
<dbReference type="EMBL" id="JYNX01000057">
    <property type="protein sequence ID" value="KMO74149.1"/>
    <property type="molecule type" value="Genomic_DNA"/>
</dbReference>
<comment type="similarity">
    <text evidence="1">Belongs to the short-chain dehydrogenases/reductases (SDR) family.</text>
</comment>
<protein>
    <submittedName>
        <fullName evidence="3">Enoyl-[acyl-carrier-protein] reductase [NADPH] FabL</fullName>
        <ecNumber evidence="3">1.3.1.104</ecNumber>
    </submittedName>
</protein>
<dbReference type="PATRIC" id="fig|1800.3.peg.3770"/>
<dbReference type="RefSeq" id="WP_048419683.1">
    <property type="nucleotide sequence ID" value="NZ_JYNX01000057.1"/>
</dbReference>
<dbReference type="NCBIfam" id="NF005868">
    <property type="entry name" value="PRK07806.1"/>
    <property type="match status" value="1"/>
</dbReference>
<dbReference type="AlphaFoldDB" id="A0A0J6VVI6"/>
<evidence type="ECO:0000256" key="2">
    <source>
        <dbReference type="ARBA" id="ARBA00023002"/>
    </source>
</evidence>
<dbReference type="OrthoDB" id="4373846at2"/>
<evidence type="ECO:0000313" key="4">
    <source>
        <dbReference type="Proteomes" id="UP000036176"/>
    </source>
</evidence>
<comment type="caution">
    <text evidence="3">The sequence shown here is derived from an EMBL/GenBank/DDBJ whole genome shotgun (WGS) entry which is preliminary data.</text>
</comment>
<dbReference type="Pfam" id="PF00106">
    <property type="entry name" value="adh_short"/>
    <property type="match status" value="1"/>
</dbReference>
<reference evidence="3 4" key="1">
    <citation type="journal article" date="2015" name="Genome Biol. Evol.">
        <title>Characterization of Three Mycobacterium spp. with Potential Use in Bioremediation by Genome Sequencing and Comparative Genomics.</title>
        <authorList>
            <person name="Das S."/>
            <person name="Pettersson B.M."/>
            <person name="Behra P.R."/>
            <person name="Ramesh M."/>
            <person name="Dasgupta S."/>
            <person name="Bhattacharya A."/>
            <person name="Kirsebom L.A."/>
        </authorList>
    </citation>
    <scope>NUCLEOTIDE SEQUENCE [LARGE SCALE GENOMIC DNA]</scope>
    <source>
        <strain evidence="3 4">DSM 44219</strain>
    </source>
</reference>
<proteinExistence type="inferred from homology"/>
<dbReference type="GO" id="GO:0016020">
    <property type="term" value="C:membrane"/>
    <property type="evidence" value="ECO:0007669"/>
    <property type="project" value="TreeGrafter"/>
</dbReference>
<dbReference type="PANTHER" id="PTHR44196:SF1">
    <property type="entry name" value="DEHYDROGENASE_REDUCTASE SDR FAMILY MEMBER 7B"/>
    <property type="match status" value="1"/>
</dbReference>
<organism evidence="3 4">
    <name type="scientific">Mycolicibacterium chubuense</name>
    <name type="common">Mycobacterium chubuense</name>
    <dbReference type="NCBI Taxonomy" id="1800"/>
    <lineage>
        <taxon>Bacteria</taxon>
        <taxon>Bacillati</taxon>
        <taxon>Actinomycetota</taxon>
        <taxon>Actinomycetes</taxon>
        <taxon>Mycobacteriales</taxon>
        <taxon>Mycobacteriaceae</taxon>
        <taxon>Mycolicibacterium</taxon>
    </lineage>
</organism>
<accession>A0A0J6VVI6</accession>
<dbReference type="GO" id="GO:0141148">
    <property type="term" value="F:enoyl-[acyl-carrier-protein] reductase (NADPH) activity"/>
    <property type="evidence" value="ECO:0007669"/>
    <property type="project" value="UniProtKB-EC"/>
</dbReference>
<dbReference type="SUPFAM" id="SSF51735">
    <property type="entry name" value="NAD(P)-binding Rossmann-fold domains"/>
    <property type="match status" value="1"/>
</dbReference>
<keyword evidence="2 3" id="KW-0560">Oxidoreductase</keyword>
<gene>
    <name evidence="3" type="primary">fabL</name>
    <name evidence="3" type="ORF">MCHUDSM44219_03741</name>
</gene>
<keyword evidence="4" id="KW-1185">Reference proteome</keyword>
<evidence type="ECO:0000313" key="3">
    <source>
        <dbReference type="EMBL" id="KMO74149.1"/>
    </source>
</evidence>
<dbReference type="PANTHER" id="PTHR44196">
    <property type="entry name" value="DEHYDROGENASE/REDUCTASE SDR FAMILY MEMBER 7B"/>
    <property type="match status" value="1"/>
</dbReference>
<dbReference type="InterPro" id="IPR002347">
    <property type="entry name" value="SDR_fam"/>
</dbReference>
<dbReference type="PRINTS" id="PR00081">
    <property type="entry name" value="GDHRDH"/>
</dbReference>
<sequence length="242" mass="25307">MAERPQVVLITGASRGVGAEVARLLARPGRHLVMNYREKDRRAAEVVDGVRAAGADATAVRADLCDERAVAAMFDDIDEHLGGLDVLILNASGGLERHADPGYAMRLNRDAQLAVARRAVASMSGEGLVVFVTSHPAHFFGQMPVPIAGYAPVAESKHAGEHALRAELAAEDVELVVVSGDLLEGSVMLRLLERGDRDGVAARRADGPLPSVEEFAAAIAAAVDAPPPDGTTVYVGGSGYVD</sequence>
<name>A0A0J6VVI6_MYCCU</name>
<dbReference type="InterPro" id="IPR036291">
    <property type="entry name" value="NAD(P)-bd_dom_sf"/>
</dbReference>
<dbReference type="EC" id="1.3.1.104" evidence="3"/>
<dbReference type="Proteomes" id="UP000036176">
    <property type="component" value="Unassembled WGS sequence"/>
</dbReference>